<dbReference type="AlphaFoldDB" id="A0A940MLX5"/>
<keyword evidence="4 7" id="KW-0812">Transmembrane</keyword>
<dbReference type="InterPro" id="IPR048454">
    <property type="entry name" value="YetF_N"/>
</dbReference>
<keyword evidence="3" id="KW-1003">Cell membrane</keyword>
<evidence type="ECO:0000256" key="2">
    <source>
        <dbReference type="ARBA" id="ARBA00006448"/>
    </source>
</evidence>
<comment type="subcellular location">
    <subcellularLocation>
        <location evidence="1">Cell membrane</location>
        <topology evidence="1">Multi-pass membrane protein</topology>
    </subcellularLocation>
</comment>
<evidence type="ECO:0000256" key="7">
    <source>
        <dbReference type="SAM" id="Phobius"/>
    </source>
</evidence>
<accession>A0A940MLX5</accession>
<evidence type="ECO:0000259" key="8">
    <source>
        <dbReference type="Pfam" id="PF04239"/>
    </source>
</evidence>
<dbReference type="Pfam" id="PF20730">
    <property type="entry name" value="YetF_N"/>
    <property type="match status" value="1"/>
</dbReference>
<protein>
    <submittedName>
        <fullName evidence="10">DUF421 domain-containing protein</fullName>
    </submittedName>
</protein>
<dbReference type="GO" id="GO:0005886">
    <property type="term" value="C:plasma membrane"/>
    <property type="evidence" value="ECO:0007669"/>
    <property type="project" value="UniProtKB-SubCell"/>
</dbReference>
<evidence type="ECO:0000259" key="9">
    <source>
        <dbReference type="Pfam" id="PF20730"/>
    </source>
</evidence>
<gene>
    <name evidence="10" type="ORF">J5474_01385</name>
</gene>
<evidence type="ECO:0000256" key="5">
    <source>
        <dbReference type="ARBA" id="ARBA00022989"/>
    </source>
</evidence>
<dbReference type="Gene3D" id="3.30.240.20">
    <property type="entry name" value="bsu07140 like domains"/>
    <property type="match status" value="1"/>
</dbReference>
<comment type="caution">
    <text evidence="10">The sequence shown here is derived from an EMBL/GenBank/DDBJ whole genome shotgun (WGS) entry which is preliminary data.</text>
</comment>
<feature type="domain" description="YetF C-terminal" evidence="8">
    <location>
        <begin position="92"/>
        <end position="160"/>
    </location>
</feature>
<dbReference type="InterPro" id="IPR023090">
    <property type="entry name" value="UPF0702_alpha/beta_dom_sf"/>
</dbReference>
<evidence type="ECO:0000256" key="6">
    <source>
        <dbReference type="ARBA" id="ARBA00023136"/>
    </source>
</evidence>
<feature type="transmembrane region" description="Helical" evidence="7">
    <location>
        <begin position="68"/>
        <end position="90"/>
    </location>
</feature>
<comment type="similarity">
    <text evidence="2">Belongs to the UPF0702 family.</text>
</comment>
<name>A0A940MLX5_9RHOB</name>
<evidence type="ECO:0000256" key="4">
    <source>
        <dbReference type="ARBA" id="ARBA00022692"/>
    </source>
</evidence>
<evidence type="ECO:0000313" key="11">
    <source>
        <dbReference type="Proteomes" id="UP000675940"/>
    </source>
</evidence>
<reference evidence="10" key="1">
    <citation type="submission" date="2021-03" db="EMBL/GenBank/DDBJ databases">
        <title>Sagittula salina sp. nov. strain M10.9X isolated from the marine waste.</title>
        <authorList>
            <person name="Satari L."/>
            <person name="Molina-Menor E."/>
            <person name="Vidal-Verdu A."/>
            <person name="Pascual J."/>
            <person name="Pereto J."/>
            <person name="Porcar M."/>
        </authorList>
    </citation>
    <scope>NUCLEOTIDE SEQUENCE</scope>
    <source>
        <strain evidence="10">M10.9X</strain>
    </source>
</reference>
<dbReference type="Proteomes" id="UP000675940">
    <property type="component" value="Unassembled WGS sequence"/>
</dbReference>
<dbReference type="Pfam" id="PF04239">
    <property type="entry name" value="DUF421"/>
    <property type="match status" value="1"/>
</dbReference>
<keyword evidence="5 7" id="KW-1133">Transmembrane helix</keyword>
<feature type="transmembrane region" description="Helical" evidence="7">
    <location>
        <begin position="43"/>
        <end position="62"/>
    </location>
</feature>
<feature type="transmembrane region" description="Helical" evidence="7">
    <location>
        <begin position="12"/>
        <end position="31"/>
    </location>
</feature>
<keyword evidence="6 7" id="KW-0472">Membrane</keyword>
<feature type="domain" description="YetF-like N-terminal transmembrane" evidence="9">
    <location>
        <begin position="21"/>
        <end position="84"/>
    </location>
</feature>
<keyword evidence="11" id="KW-1185">Reference proteome</keyword>
<dbReference type="PANTHER" id="PTHR34582:SF6">
    <property type="entry name" value="UPF0702 TRANSMEMBRANE PROTEIN YCAP"/>
    <property type="match status" value="1"/>
</dbReference>
<evidence type="ECO:0000313" key="10">
    <source>
        <dbReference type="EMBL" id="MBP0481147.1"/>
    </source>
</evidence>
<organism evidence="10 11">
    <name type="scientific">Sagittula salina</name>
    <dbReference type="NCBI Taxonomy" id="2820268"/>
    <lineage>
        <taxon>Bacteria</taxon>
        <taxon>Pseudomonadati</taxon>
        <taxon>Pseudomonadota</taxon>
        <taxon>Alphaproteobacteria</taxon>
        <taxon>Rhodobacterales</taxon>
        <taxon>Roseobacteraceae</taxon>
        <taxon>Sagittula</taxon>
    </lineage>
</organism>
<dbReference type="PANTHER" id="PTHR34582">
    <property type="entry name" value="UPF0702 TRANSMEMBRANE PROTEIN YCAP"/>
    <property type="match status" value="1"/>
</dbReference>
<proteinExistence type="inferred from homology"/>
<evidence type="ECO:0000256" key="3">
    <source>
        <dbReference type="ARBA" id="ARBA00022475"/>
    </source>
</evidence>
<dbReference type="RefSeq" id="WP_209359477.1">
    <property type="nucleotide sequence ID" value="NZ_JAGISH010000001.1"/>
</dbReference>
<sequence>MIIDMLFQGWQGMLRTLLVGTLAYLALVSMLRISGKRTLAKLNAFDLVVTVAIGSVLATILLSEKVALAEGLTAFITLIGLQFLLARASLASDRVARFVRSEPRLLMHRGRILHDALRDERVMEAELMGVIRSASPSDPSRVDSVVLETDGRFSLIERGADGAPPHFAMAGLDLPPDRPSD</sequence>
<evidence type="ECO:0000256" key="1">
    <source>
        <dbReference type="ARBA" id="ARBA00004651"/>
    </source>
</evidence>
<dbReference type="EMBL" id="JAGISH010000001">
    <property type="protein sequence ID" value="MBP0481147.1"/>
    <property type="molecule type" value="Genomic_DNA"/>
</dbReference>
<dbReference type="InterPro" id="IPR007353">
    <property type="entry name" value="DUF421"/>
</dbReference>